<evidence type="ECO:0000313" key="2">
    <source>
        <dbReference type="Proteomes" id="UP000054359"/>
    </source>
</evidence>
<dbReference type="InterPro" id="IPR026053">
    <property type="entry name" value="HPS1"/>
</dbReference>
<organism evidence="1 2">
    <name type="scientific">Stegodyphus mimosarum</name>
    <name type="common">African social velvet spider</name>
    <dbReference type="NCBI Taxonomy" id="407821"/>
    <lineage>
        <taxon>Eukaryota</taxon>
        <taxon>Metazoa</taxon>
        <taxon>Ecdysozoa</taxon>
        <taxon>Arthropoda</taxon>
        <taxon>Chelicerata</taxon>
        <taxon>Arachnida</taxon>
        <taxon>Araneae</taxon>
        <taxon>Araneomorphae</taxon>
        <taxon>Entelegynae</taxon>
        <taxon>Eresoidea</taxon>
        <taxon>Eresidae</taxon>
        <taxon>Stegodyphus</taxon>
    </lineage>
</organism>
<dbReference type="PANTHER" id="PTHR12761:SF1">
    <property type="entry name" value="BLOC-3 COMPLEX MEMBER HPS1"/>
    <property type="match status" value="1"/>
</dbReference>
<accession>A0A087UXN9</accession>
<reference evidence="1 2" key="1">
    <citation type="submission" date="2013-11" db="EMBL/GenBank/DDBJ databases">
        <title>Genome sequencing of Stegodyphus mimosarum.</title>
        <authorList>
            <person name="Bechsgaard J."/>
        </authorList>
    </citation>
    <scope>NUCLEOTIDE SEQUENCE [LARGE SCALE GENOMIC DNA]</scope>
</reference>
<proteinExistence type="predicted"/>
<keyword evidence="2" id="KW-1185">Reference proteome</keyword>
<dbReference type="GO" id="GO:0005085">
    <property type="term" value="F:guanyl-nucleotide exchange factor activity"/>
    <property type="evidence" value="ECO:0007669"/>
    <property type="project" value="TreeGrafter"/>
</dbReference>
<dbReference type="GO" id="GO:0031085">
    <property type="term" value="C:BLOC-3 complex"/>
    <property type="evidence" value="ECO:0007669"/>
    <property type="project" value="TreeGrafter"/>
</dbReference>
<dbReference type="AlphaFoldDB" id="A0A087UXN9"/>
<dbReference type="PANTHER" id="PTHR12761">
    <property type="entry name" value="HERMANSKY-PUDLAK SYNDROME PROTEIN 1"/>
    <property type="match status" value="1"/>
</dbReference>
<sequence>MVSSYITSLIRALYNLQSHPIARSKYGSFDVLETEFRSLVDAIWKMKMLDEKEKYIKKIVVKWEQLKQCEIQSFFQMSKESNLNPRLDSAISSLCELLRLLFEEIIANPCLKYEESTHNSEHQEVLIHLQKLGIKRLNDVADFLEVKAMQNITMSSY</sequence>
<evidence type="ECO:0000313" key="1">
    <source>
        <dbReference type="EMBL" id="KFM82128.1"/>
    </source>
</evidence>
<protein>
    <submittedName>
        <fullName evidence="1">Uncharacterized protein</fullName>
    </submittedName>
</protein>
<gene>
    <name evidence="1" type="ORF">X975_20561</name>
</gene>
<name>A0A087UXN9_STEMI</name>
<dbReference type="Proteomes" id="UP000054359">
    <property type="component" value="Unassembled WGS sequence"/>
</dbReference>
<feature type="non-terminal residue" evidence="1">
    <location>
        <position position="157"/>
    </location>
</feature>
<dbReference type="EMBL" id="KK122169">
    <property type="protein sequence ID" value="KFM82128.1"/>
    <property type="molecule type" value="Genomic_DNA"/>
</dbReference>